<dbReference type="InterPro" id="IPR005950">
    <property type="entry name" value="ModA"/>
</dbReference>
<dbReference type="AlphaFoldDB" id="A0A4S3M8H8"/>
<dbReference type="Gene3D" id="3.40.190.10">
    <property type="entry name" value="Periplasmic binding protein-like II"/>
    <property type="match status" value="2"/>
</dbReference>
<dbReference type="NCBIfam" id="TIGR01256">
    <property type="entry name" value="modA"/>
    <property type="match status" value="1"/>
</dbReference>
<comment type="function">
    <text evidence="9">Involved in the transport of molybdenum into the cell. Part of the binding-protein-dependent transport system ModABCD.</text>
</comment>
<evidence type="ECO:0000256" key="6">
    <source>
        <dbReference type="ARBA" id="ARBA00022729"/>
    </source>
</evidence>
<evidence type="ECO:0000256" key="10">
    <source>
        <dbReference type="ARBA" id="ARBA00062515"/>
    </source>
</evidence>
<dbReference type="GO" id="GO:0030973">
    <property type="term" value="F:molybdate ion binding"/>
    <property type="evidence" value="ECO:0007669"/>
    <property type="project" value="TreeGrafter"/>
</dbReference>
<evidence type="ECO:0000313" key="15">
    <source>
        <dbReference type="EMBL" id="THD72986.1"/>
    </source>
</evidence>
<feature type="signal peptide" evidence="14">
    <location>
        <begin position="1"/>
        <end position="18"/>
    </location>
</feature>
<keyword evidence="4" id="KW-1003">Cell membrane</keyword>
<dbReference type="PANTHER" id="PTHR30632:SF17">
    <property type="entry name" value="MOLYBDATE-BINDING PROTEIN MODA"/>
    <property type="match status" value="1"/>
</dbReference>
<feature type="binding site" evidence="13">
    <location>
        <position position="163"/>
    </location>
    <ligand>
        <name>molybdate</name>
        <dbReference type="ChEBI" id="CHEBI:36264"/>
    </ligand>
</feature>
<keyword evidence="3" id="KW-0813">Transport</keyword>
<feature type="binding site" evidence="13">
    <location>
        <position position="28"/>
    </location>
    <ligand>
        <name>molybdate</name>
        <dbReference type="ChEBI" id="CHEBI:36264"/>
    </ligand>
</feature>
<dbReference type="GO" id="GO:0015689">
    <property type="term" value="P:molybdate ion transport"/>
    <property type="evidence" value="ECO:0007669"/>
    <property type="project" value="InterPro"/>
</dbReference>
<protein>
    <recommendedName>
        <fullName evidence="11">Molybdate-binding protein ModA</fullName>
    </recommendedName>
    <alternativeName>
        <fullName evidence="12">Molybdate/tungstate-binding protein ModA</fullName>
    </alternativeName>
</protein>
<evidence type="ECO:0000256" key="1">
    <source>
        <dbReference type="ARBA" id="ARBA00004236"/>
    </source>
</evidence>
<evidence type="ECO:0000256" key="13">
    <source>
        <dbReference type="PIRSR" id="PIRSR004846-1"/>
    </source>
</evidence>
<feature type="binding site" evidence="13">
    <location>
        <position position="181"/>
    </location>
    <ligand>
        <name>molybdate</name>
        <dbReference type="ChEBI" id="CHEBI:36264"/>
    </ligand>
</feature>
<evidence type="ECO:0000256" key="4">
    <source>
        <dbReference type="ARBA" id="ARBA00022475"/>
    </source>
</evidence>
<dbReference type="OrthoDB" id="9785015at2"/>
<dbReference type="RefSeq" id="WP_136339881.1">
    <property type="nucleotide sequence ID" value="NZ_SSMD01000006.1"/>
</dbReference>
<keyword evidence="7" id="KW-0472">Membrane</keyword>
<evidence type="ECO:0000256" key="5">
    <source>
        <dbReference type="ARBA" id="ARBA00022723"/>
    </source>
</evidence>
<evidence type="ECO:0000256" key="2">
    <source>
        <dbReference type="ARBA" id="ARBA00009175"/>
    </source>
</evidence>
<evidence type="ECO:0000256" key="12">
    <source>
        <dbReference type="ARBA" id="ARBA00078141"/>
    </source>
</evidence>
<evidence type="ECO:0000256" key="8">
    <source>
        <dbReference type="ARBA" id="ARBA00023245"/>
    </source>
</evidence>
<dbReference type="PIRSF" id="PIRSF004846">
    <property type="entry name" value="ModA"/>
    <property type="match status" value="1"/>
</dbReference>
<keyword evidence="5 13" id="KW-0479">Metal-binding</keyword>
<dbReference type="Pfam" id="PF13531">
    <property type="entry name" value="SBP_bac_11"/>
    <property type="match status" value="1"/>
</dbReference>
<dbReference type="InterPro" id="IPR050682">
    <property type="entry name" value="ModA/WtpA"/>
</dbReference>
<name>A0A4S3M8H8_9RHOB</name>
<organism evidence="15 16">
    <name type="scientific">Thalassobius vesicularis</name>
    <dbReference type="NCBI Taxonomy" id="1294297"/>
    <lineage>
        <taxon>Bacteria</taxon>
        <taxon>Pseudomonadati</taxon>
        <taxon>Pseudomonadota</taxon>
        <taxon>Alphaproteobacteria</taxon>
        <taxon>Rhodobacterales</taxon>
        <taxon>Roseobacteraceae</taxon>
        <taxon>Thalassovita</taxon>
    </lineage>
</organism>
<dbReference type="PANTHER" id="PTHR30632">
    <property type="entry name" value="MOLYBDATE-BINDING PERIPLASMIC PROTEIN"/>
    <property type="match status" value="1"/>
</dbReference>
<comment type="subcellular location">
    <subcellularLocation>
        <location evidence="1">Cell membrane</location>
    </subcellularLocation>
</comment>
<evidence type="ECO:0000256" key="11">
    <source>
        <dbReference type="ARBA" id="ARBA00073171"/>
    </source>
</evidence>
<proteinExistence type="inferred from homology"/>
<keyword evidence="6 14" id="KW-0732">Signal</keyword>
<comment type="subunit">
    <text evidence="10">The complex is composed of two ATP-binding proteins (ModC), two transmembrane proteins (ModB) and a solute-binding protein (ModA).</text>
</comment>
<accession>A0A4S3M8H8</accession>
<feature type="binding site" evidence="13">
    <location>
        <position position="55"/>
    </location>
    <ligand>
        <name>molybdate</name>
        <dbReference type="ChEBI" id="CHEBI:36264"/>
    </ligand>
</feature>
<feature type="binding site" evidence="13">
    <location>
        <position position="136"/>
    </location>
    <ligand>
        <name>molybdate</name>
        <dbReference type="ChEBI" id="CHEBI:36264"/>
    </ligand>
</feature>
<evidence type="ECO:0000256" key="14">
    <source>
        <dbReference type="SAM" id="SignalP"/>
    </source>
</evidence>
<sequence length="248" mass="25702">MMRLLLALLLMLPQALWAGNVTVFAAASLKTALEQVATQWQAETGHTVTLSFAGSSALARQIEAGAPADIFLSANPGWMDHLAAKGLIRNDSRVDLLGNALVLIGPARDAPMTLSDLPARLGNGPLAMALIDAVPAGIYGKEALMSLGLWAAIQDRVAQTDNVRAALALVALGEAPLGITYHSDALAEPRVAVLATFPADSHPPITYPAALTSDSASPQAAAFLAYLQSPEASAILGHAGFVPLTELQ</sequence>
<reference evidence="15 16" key="1">
    <citation type="submission" date="2019-04" db="EMBL/GenBank/DDBJ databases">
        <title>Draft genome sequence of Youngimonas vesicularis.</title>
        <authorList>
            <person name="Hameed A."/>
        </authorList>
    </citation>
    <scope>NUCLEOTIDE SEQUENCE [LARGE SCALE GENOMIC DNA]</scope>
    <source>
        <strain evidence="15 16">CC-AMW-E</strain>
    </source>
</reference>
<keyword evidence="13" id="KW-0500">Molybdenum</keyword>
<gene>
    <name evidence="15" type="primary">modA</name>
    <name evidence="15" type="ORF">E7681_13780</name>
</gene>
<evidence type="ECO:0000256" key="3">
    <source>
        <dbReference type="ARBA" id="ARBA00022448"/>
    </source>
</evidence>
<keyword evidence="16" id="KW-1185">Reference proteome</keyword>
<feature type="chain" id="PRO_5020874016" description="Molybdate-binding protein ModA" evidence="14">
    <location>
        <begin position="19"/>
        <end position="248"/>
    </location>
</feature>
<dbReference type="EMBL" id="SSMD01000006">
    <property type="protein sequence ID" value="THD72986.1"/>
    <property type="molecule type" value="Genomic_DNA"/>
</dbReference>
<evidence type="ECO:0000256" key="7">
    <source>
        <dbReference type="ARBA" id="ARBA00023136"/>
    </source>
</evidence>
<dbReference type="GO" id="GO:0030288">
    <property type="term" value="C:outer membrane-bounded periplasmic space"/>
    <property type="evidence" value="ECO:0007669"/>
    <property type="project" value="TreeGrafter"/>
</dbReference>
<dbReference type="Proteomes" id="UP000306113">
    <property type="component" value="Unassembled WGS sequence"/>
</dbReference>
<dbReference type="SUPFAM" id="SSF53850">
    <property type="entry name" value="Periplasmic binding protein-like II"/>
    <property type="match status" value="1"/>
</dbReference>
<comment type="similarity">
    <text evidence="2">Belongs to the bacterial solute-binding protein ModA family.</text>
</comment>
<comment type="caution">
    <text evidence="15">The sequence shown here is derived from an EMBL/GenBank/DDBJ whole genome shotgun (WGS) entry which is preliminary data.</text>
</comment>
<evidence type="ECO:0000256" key="9">
    <source>
        <dbReference type="ARBA" id="ARBA00056002"/>
    </source>
</evidence>
<dbReference type="GO" id="GO:0005886">
    <property type="term" value="C:plasma membrane"/>
    <property type="evidence" value="ECO:0007669"/>
    <property type="project" value="UniProtKB-SubCell"/>
</dbReference>
<keyword evidence="8" id="KW-0826">Tungsten</keyword>
<evidence type="ECO:0000313" key="16">
    <source>
        <dbReference type="Proteomes" id="UP000306113"/>
    </source>
</evidence>
<dbReference type="FunFam" id="3.40.190.10:FF:000030">
    <property type="entry name" value="Molybdate ABC transporter substrate-binding protein"/>
    <property type="match status" value="1"/>
</dbReference>
<dbReference type="GO" id="GO:0046872">
    <property type="term" value="F:metal ion binding"/>
    <property type="evidence" value="ECO:0007669"/>
    <property type="project" value="UniProtKB-KW"/>
</dbReference>